<protein>
    <recommendedName>
        <fullName evidence="1">Endonuclease/exonuclease/phosphatase domain-containing protein</fullName>
    </recommendedName>
</protein>
<name>A0AA38HJY1_9CUCU</name>
<reference evidence="2" key="1">
    <citation type="journal article" date="2023" name="G3 (Bethesda)">
        <title>Whole genome assemblies of Zophobas morio and Tenebrio molitor.</title>
        <authorList>
            <person name="Kaur S."/>
            <person name="Stinson S.A."/>
            <person name="diCenzo G.C."/>
        </authorList>
    </citation>
    <scope>NUCLEOTIDE SEQUENCE</scope>
    <source>
        <strain evidence="2">QUZm001</strain>
    </source>
</reference>
<sequence>MQLRVMLYNCQRSLSIVADIEGRFNEDMVDIYLLQEPYVAHGQVCGLRSGLDVYCLEERPKATVAVRKGVGDVVLRNEGSNECMAVAHITLGNQKILVVSLYCQYGGDIAQDIELLRRVVQGSSSVPLLLGLDANATSMVWHSKNIQAARDRDIRGDILAEYIVESGLLVLNEDSECFTFAGPVGSSDIDVTLANASLERIFAWEWNVRPELEVSDHNPMVIDLKAINCDGRVQEDDRVCTNYLRNEDAKIAVRASILGNADSLGLETFQRLSLEMCQHIEGWVEVACKISQTKQNCKDLVRWWTPSLSIQRRQVRHLKRLYQTMMKRSGRNGNTSTIDGDEVAEVKRRWRYASRQYKVCLRKAKFDNWKELYTTQRK</sequence>
<dbReference type="AlphaFoldDB" id="A0AA38HJY1"/>
<dbReference type="InterPro" id="IPR036691">
    <property type="entry name" value="Endo/exonu/phosph_ase_sf"/>
</dbReference>
<dbReference type="Proteomes" id="UP001168821">
    <property type="component" value="Unassembled WGS sequence"/>
</dbReference>
<feature type="domain" description="Endonuclease/exonuclease/phosphatase" evidence="1">
    <location>
        <begin position="96"/>
        <end position="220"/>
    </location>
</feature>
<dbReference type="InterPro" id="IPR005135">
    <property type="entry name" value="Endo/exonuclease/phosphatase"/>
</dbReference>
<organism evidence="2 3">
    <name type="scientific">Zophobas morio</name>
    <dbReference type="NCBI Taxonomy" id="2755281"/>
    <lineage>
        <taxon>Eukaryota</taxon>
        <taxon>Metazoa</taxon>
        <taxon>Ecdysozoa</taxon>
        <taxon>Arthropoda</taxon>
        <taxon>Hexapoda</taxon>
        <taxon>Insecta</taxon>
        <taxon>Pterygota</taxon>
        <taxon>Neoptera</taxon>
        <taxon>Endopterygota</taxon>
        <taxon>Coleoptera</taxon>
        <taxon>Polyphaga</taxon>
        <taxon>Cucujiformia</taxon>
        <taxon>Tenebrionidae</taxon>
        <taxon>Zophobas</taxon>
    </lineage>
</organism>
<dbReference type="EMBL" id="JALNTZ010000012">
    <property type="protein sequence ID" value="KAJ3639183.1"/>
    <property type="molecule type" value="Genomic_DNA"/>
</dbReference>
<keyword evidence="3" id="KW-1185">Reference proteome</keyword>
<accession>A0AA38HJY1</accession>
<evidence type="ECO:0000313" key="3">
    <source>
        <dbReference type="Proteomes" id="UP001168821"/>
    </source>
</evidence>
<dbReference type="SUPFAM" id="SSF56219">
    <property type="entry name" value="DNase I-like"/>
    <property type="match status" value="1"/>
</dbReference>
<proteinExistence type="predicted"/>
<gene>
    <name evidence="2" type="ORF">Zmor_004053</name>
</gene>
<dbReference type="Gene3D" id="3.60.10.10">
    <property type="entry name" value="Endonuclease/exonuclease/phosphatase"/>
    <property type="match status" value="1"/>
</dbReference>
<dbReference type="GO" id="GO:0003824">
    <property type="term" value="F:catalytic activity"/>
    <property type="evidence" value="ECO:0007669"/>
    <property type="project" value="InterPro"/>
</dbReference>
<evidence type="ECO:0000259" key="1">
    <source>
        <dbReference type="Pfam" id="PF14529"/>
    </source>
</evidence>
<evidence type="ECO:0000313" key="2">
    <source>
        <dbReference type="EMBL" id="KAJ3639183.1"/>
    </source>
</evidence>
<comment type="caution">
    <text evidence="2">The sequence shown here is derived from an EMBL/GenBank/DDBJ whole genome shotgun (WGS) entry which is preliminary data.</text>
</comment>
<dbReference type="Pfam" id="PF14529">
    <property type="entry name" value="Exo_endo_phos_2"/>
    <property type="match status" value="1"/>
</dbReference>